<dbReference type="Proteomes" id="UP000609651">
    <property type="component" value="Unassembled WGS sequence"/>
</dbReference>
<dbReference type="SUPFAM" id="SSF51197">
    <property type="entry name" value="Clavaminate synthase-like"/>
    <property type="match status" value="1"/>
</dbReference>
<sequence length="263" mass="28470">MYSPDTMNAPPTAAETFARDGVLCVDRLLPTAALEPVRTAFADPIDQQDGRRAGVRGLLDPERCTRAAAVRALAGREEVWGLAAALIGPDAVAVRATLFDKSPDANWGVPWHRDERLEVADRVPSSLWTDWKRADGRWTARPPREFLLKMVAIRVQLDDGGGDAGPLRVRPGSHRSLEADHAGEDHAGEERTCIIPAGGAVAMCPAALHASGWAEFSANGASRRRVIHIEYGPSRLPGDARWRYALRPPTAASLSVPAARDRI</sequence>
<dbReference type="EMBL" id="WTPX01000036">
    <property type="protein sequence ID" value="NNJ25423.1"/>
    <property type="molecule type" value="Genomic_DNA"/>
</dbReference>
<evidence type="ECO:0008006" key="3">
    <source>
        <dbReference type="Google" id="ProtNLM"/>
    </source>
</evidence>
<gene>
    <name evidence="1" type="ORF">LzC2_14930</name>
</gene>
<dbReference type="Pfam" id="PF05721">
    <property type="entry name" value="PhyH"/>
    <property type="match status" value="1"/>
</dbReference>
<dbReference type="Gene3D" id="2.60.120.620">
    <property type="entry name" value="q2cbj1_9rhob like domain"/>
    <property type="match status" value="1"/>
</dbReference>
<protein>
    <recommendedName>
        <fullName evidence="3">Phytanoyl-CoA dioxygenase</fullName>
    </recommendedName>
</protein>
<evidence type="ECO:0000313" key="2">
    <source>
        <dbReference type="Proteomes" id="UP000609651"/>
    </source>
</evidence>
<reference evidence="1 2" key="1">
    <citation type="journal article" date="2020" name="Syst. Appl. Microbiol.">
        <title>Alienimonas chondri sp. nov., a novel planctomycete isolated from the biofilm of the red alga Chondrus crispus.</title>
        <authorList>
            <person name="Vitorino I."/>
            <person name="Albuquerque L."/>
            <person name="Wiegand S."/>
            <person name="Kallscheuer N."/>
            <person name="da Costa M.S."/>
            <person name="Lobo-da-Cunha A."/>
            <person name="Jogler C."/>
            <person name="Lage O.M."/>
        </authorList>
    </citation>
    <scope>NUCLEOTIDE SEQUENCE [LARGE SCALE GENOMIC DNA]</scope>
    <source>
        <strain evidence="1 2">LzC2</strain>
    </source>
</reference>
<organism evidence="1 2">
    <name type="scientific">Alienimonas chondri</name>
    <dbReference type="NCBI Taxonomy" id="2681879"/>
    <lineage>
        <taxon>Bacteria</taxon>
        <taxon>Pseudomonadati</taxon>
        <taxon>Planctomycetota</taxon>
        <taxon>Planctomycetia</taxon>
        <taxon>Planctomycetales</taxon>
        <taxon>Planctomycetaceae</taxon>
        <taxon>Alienimonas</taxon>
    </lineage>
</organism>
<keyword evidence="2" id="KW-1185">Reference proteome</keyword>
<name>A0ABX1VBH2_9PLAN</name>
<accession>A0ABX1VBH2</accession>
<dbReference type="InterPro" id="IPR008775">
    <property type="entry name" value="Phytyl_CoA_dOase-like"/>
</dbReference>
<evidence type="ECO:0000313" key="1">
    <source>
        <dbReference type="EMBL" id="NNJ25423.1"/>
    </source>
</evidence>
<comment type="caution">
    <text evidence="1">The sequence shown here is derived from an EMBL/GenBank/DDBJ whole genome shotgun (WGS) entry which is preliminary data.</text>
</comment>
<proteinExistence type="predicted"/>